<evidence type="ECO:0000256" key="4">
    <source>
        <dbReference type="ARBA" id="ARBA00022490"/>
    </source>
</evidence>
<evidence type="ECO:0000256" key="8">
    <source>
        <dbReference type="ARBA" id="ARBA00022989"/>
    </source>
</evidence>
<evidence type="ECO:0000256" key="5">
    <source>
        <dbReference type="ARBA" id="ARBA00022692"/>
    </source>
</evidence>
<dbReference type="RefSeq" id="XP_026276455.1">
    <property type="nucleotide sequence ID" value="XM_026420670.2"/>
</dbReference>
<evidence type="ECO:0000313" key="12">
    <source>
        <dbReference type="Proteomes" id="UP000504606"/>
    </source>
</evidence>
<evidence type="ECO:0000256" key="11">
    <source>
        <dbReference type="SAM" id="Phobius"/>
    </source>
</evidence>
<dbReference type="Gene3D" id="6.10.250.2950">
    <property type="match status" value="1"/>
</dbReference>
<evidence type="ECO:0000256" key="6">
    <source>
        <dbReference type="ARBA" id="ARBA00022824"/>
    </source>
</evidence>
<name>A0A6J1SB32_FRAOC</name>
<feature type="transmembrane region" description="Helical" evidence="11">
    <location>
        <begin position="34"/>
        <end position="52"/>
    </location>
</feature>
<dbReference type="GO" id="GO:0030970">
    <property type="term" value="P:retrograde protein transport, ER to cytosol"/>
    <property type="evidence" value="ECO:0007669"/>
    <property type="project" value="TreeGrafter"/>
</dbReference>
<comment type="similarity">
    <text evidence="3">Belongs to the selenoprotein S family.</text>
</comment>
<dbReference type="AlphaFoldDB" id="A0A6J1SB32"/>
<protein>
    <submittedName>
        <fullName evidence="13">Selenoprotein S</fullName>
    </submittedName>
</protein>
<feature type="compositionally biased region" description="Basic and acidic residues" evidence="10">
    <location>
        <begin position="96"/>
        <end position="120"/>
    </location>
</feature>
<keyword evidence="8 11" id="KW-1133">Transmembrane helix</keyword>
<dbReference type="Proteomes" id="UP000504606">
    <property type="component" value="Unplaced"/>
</dbReference>
<dbReference type="InterPro" id="IPR009703">
    <property type="entry name" value="Selenoprotein_S"/>
</dbReference>
<evidence type="ECO:0000256" key="2">
    <source>
        <dbReference type="ARBA" id="ARBA00004496"/>
    </source>
</evidence>
<evidence type="ECO:0000256" key="9">
    <source>
        <dbReference type="ARBA" id="ARBA00023136"/>
    </source>
</evidence>
<sequence length="185" mass="20928">MEEAKPIHPESLEQPTPALISEAILFVQQIYATYGWYILGSVILGLYVWSKVKPHYEKWRKQKEDDEYAAKVHKNPDLYRARQEAIVAARLRMQEEHDRMAKVKAERAKELEDQKREDWIARQSGSGGQRLGNQQNISNTEPQPGPSKKKSSSFKPEYNPLMGAGSSGGYRPQKRGCPGGGCGKK</sequence>
<dbReference type="PANTHER" id="PTHR28621">
    <property type="entry name" value="SELENOPROTEIN S"/>
    <property type="match status" value="1"/>
</dbReference>
<keyword evidence="6" id="KW-0256">Endoplasmic reticulum</keyword>
<gene>
    <name evidence="13" type="primary">LOC113205161</name>
</gene>
<proteinExistence type="inferred from homology"/>
<dbReference type="GeneID" id="113205161"/>
<accession>A0A6J1SB32</accession>
<dbReference type="GO" id="GO:0036513">
    <property type="term" value="C:Derlin-1 retrotranslocation complex"/>
    <property type="evidence" value="ECO:0007669"/>
    <property type="project" value="TreeGrafter"/>
</dbReference>
<organism evidence="12 13">
    <name type="scientific">Frankliniella occidentalis</name>
    <name type="common">Western flower thrips</name>
    <name type="synonym">Euthrips occidentalis</name>
    <dbReference type="NCBI Taxonomy" id="133901"/>
    <lineage>
        <taxon>Eukaryota</taxon>
        <taxon>Metazoa</taxon>
        <taxon>Ecdysozoa</taxon>
        <taxon>Arthropoda</taxon>
        <taxon>Hexapoda</taxon>
        <taxon>Insecta</taxon>
        <taxon>Pterygota</taxon>
        <taxon>Neoptera</taxon>
        <taxon>Paraneoptera</taxon>
        <taxon>Thysanoptera</taxon>
        <taxon>Terebrantia</taxon>
        <taxon>Thripoidea</taxon>
        <taxon>Thripidae</taxon>
        <taxon>Frankliniella</taxon>
    </lineage>
</organism>
<evidence type="ECO:0000313" key="13">
    <source>
        <dbReference type="RefSeq" id="XP_026276455.1"/>
    </source>
</evidence>
<reference evidence="13" key="1">
    <citation type="submission" date="2025-08" db="UniProtKB">
        <authorList>
            <consortium name="RefSeq"/>
        </authorList>
    </citation>
    <scope>IDENTIFICATION</scope>
    <source>
        <tissue evidence="13">Whole organism</tissue>
    </source>
</reference>
<dbReference type="Pfam" id="PF06936">
    <property type="entry name" value="Selenoprotein_S"/>
    <property type="match status" value="1"/>
</dbReference>
<feature type="region of interest" description="Disordered" evidence="10">
    <location>
        <begin position="96"/>
        <end position="185"/>
    </location>
</feature>
<evidence type="ECO:0000256" key="1">
    <source>
        <dbReference type="ARBA" id="ARBA00004389"/>
    </source>
</evidence>
<dbReference type="KEGG" id="foc:113205161"/>
<evidence type="ECO:0000256" key="3">
    <source>
        <dbReference type="ARBA" id="ARBA00011034"/>
    </source>
</evidence>
<keyword evidence="7" id="KW-0712">Selenocysteine</keyword>
<feature type="compositionally biased region" description="Polar residues" evidence="10">
    <location>
        <begin position="131"/>
        <end position="141"/>
    </location>
</feature>
<keyword evidence="12" id="KW-1185">Reference proteome</keyword>
<keyword evidence="9 11" id="KW-0472">Membrane</keyword>
<evidence type="ECO:0000256" key="10">
    <source>
        <dbReference type="SAM" id="MobiDB-lite"/>
    </source>
</evidence>
<dbReference type="GO" id="GO:0036502">
    <property type="term" value="C:Derlin-1-VIMP complex"/>
    <property type="evidence" value="ECO:0007669"/>
    <property type="project" value="TreeGrafter"/>
</dbReference>
<dbReference type="PANTHER" id="PTHR28621:SF1">
    <property type="entry name" value="SELENOPROTEIN S"/>
    <property type="match status" value="1"/>
</dbReference>
<evidence type="ECO:0000256" key="7">
    <source>
        <dbReference type="ARBA" id="ARBA00022933"/>
    </source>
</evidence>
<comment type="subcellular location">
    <subcellularLocation>
        <location evidence="2">Cytoplasm</location>
    </subcellularLocation>
    <subcellularLocation>
        <location evidence="1">Endoplasmic reticulum membrane</location>
        <topology evidence="1">Single-pass membrane protein</topology>
    </subcellularLocation>
</comment>
<keyword evidence="4" id="KW-0963">Cytoplasm</keyword>
<dbReference type="GO" id="GO:0030968">
    <property type="term" value="P:endoplasmic reticulum unfolded protein response"/>
    <property type="evidence" value="ECO:0007669"/>
    <property type="project" value="TreeGrafter"/>
</dbReference>
<dbReference type="OrthoDB" id="75792at2759"/>
<keyword evidence="5 11" id="KW-0812">Transmembrane</keyword>